<dbReference type="AlphaFoldDB" id="A0A1H2FJ64"/>
<organism evidence="4 5">
    <name type="scientific">Desulfobacula phenolica</name>
    <dbReference type="NCBI Taxonomy" id="90732"/>
    <lineage>
        <taxon>Bacteria</taxon>
        <taxon>Pseudomonadati</taxon>
        <taxon>Thermodesulfobacteriota</taxon>
        <taxon>Desulfobacteria</taxon>
        <taxon>Desulfobacterales</taxon>
        <taxon>Desulfobacteraceae</taxon>
        <taxon>Desulfobacula</taxon>
    </lineage>
</organism>
<feature type="coiled-coil region" evidence="1">
    <location>
        <begin position="162"/>
        <end position="189"/>
    </location>
</feature>
<evidence type="ECO:0000259" key="3">
    <source>
        <dbReference type="Pfam" id="PF02470"/>
    </source>
</evidence>
<dbReference type="RefSeq" id="WP_092232555.1">
    <property type="nucleotide sequence ID" value="NZ_FNLL01000004.1"/>
</dbReference>
<sequence>MTLTLKSTIFGLLASLFFLSACTGLTLSVQFKQIDGLTQDDPVIFNSTTIGKVKTISYTKDADFLVSIQIQKEFSHAATEDTQFYIDVSPLSSNSKSESKAVFLEQKNPGGKKLDPGTIVQGTSKRTLIPYAKALESLGQTIENAFSKMLTDIEKIPESDQYKNLKKKLSELKTRLESSSKEMQENIRNDIIPKLEEKFKEIIKSLEQQGQNDKARELEKEFGKLQEI</sequence>
<feature type="compositionally biased region" description="Basic and acidic residues" evidence="2">
    <location>
        <begin position="213"/>
        <end position="228"/>
    </location>
</feature>
<gene>
    <name evidence="4" type="ORF">SAMN04487931_104190</name>
</gene>
<evidence type="ECO:0000256" key="1">
    <source>
        <dbReference type="SAM" id="Coils"/>
    </source>
</evidence>
<evidence type="ECO:0000313" key="4">
    <source>
        <dbReference type="EMBL" id="SDU07397.1"/>
    </source>
</evidence>
<keyword evidence="1" id="KW-0175">Coiled coil</keyword>
<keyword evidence="5" id="KW-1185">Reference proteome</keyword>
<evidence type="ECO:0000256" key="2">
    <source>
        <dbReference type="SAM" id="MobiDB-lite"/>
    </source>
</evidence>
<proteinExistence type="predicted"/>
<dbReference type="Proteomes" id="UP000199608">
    <property type="component" value="Unassembled WGS sequence"/>
</dbReference>
<dbReference type="Pfam" id="PF02470">
    <property type="entry name" value="MlaD"/>
    <property type="match status" value="1"/>
</dbReference>
<accession>A0A1H2FJ64</accession>
<reference evidence="5" key="1">
    <citation type="submission" date="2016-10" db="EMBL/GenBank/DDBJ databases">
        <authorList>
            <person name="Varghese N."/>
            <person name="Submissions S."/>
        </authorList>
    </citation>
    <scope>NUCLEOTIDE SEQUENCE [LARGE SCALE GENOMIC DNA]</scope>
    <source>
        <strain evidence="5">DSM 3384</strain>
    </source>
</reference>
<dbReference type="InterPro" id="IPR003399">
    <property type="entry name" value="Mce/MlaD"/>
</dbReference>
<name>A0A1H2FJ64_9BACT</name>
<feature type="region of interest" description="Disordered" evidence="2">
    <location>
        <begin position="208"/>
        <end position="228"/>
    </location>
</feature>
<feature type="domain" description="Mce/MlaD" evidence="3">
    <location>
        <begin position="24"/>
        <end position="86"/>
    </location>
</feature>
<evidence type="ECO:0000313" key="5">
    <source>
        <dbReference type="Proteomes" id="UP000199608"/>
    </source>
</evidence>
<dbReference type="PROSITE" id="PS51257">
    <property type="entry name" value="PROKAR_LIPOPROTEIN"/>
    <property type="match status" value="1"/>
</dbReference>
<protein>
    <submittedName>
        <fullName evidence="4">MlaD protein</fullName>
    </submittedName>
</protein>
<dbReference type="EMBL" id="FNLL01000004">
    <property type="protein sequence ID" value="SDU07397.1"/>
    <property type="molecule type" value="Genomic_DNA"/>
</dbReference>